<feature type="region of interest" description="Disordered" evidence="1">
    <location>
        <begin position="46"/>
        <end position="82"/>
    </location>
</feature>
<protein>
    <submittedName>
        <fullName evidence="2">Uncharacterized protein</fullName>
    </submittedName>
</protein>
<keyword evidence="3" id="KW-1185">Reference proteome</keyword>
<comment type="caution">
    <text evidence="2">The sequence shown here is derived from an EMBL/GenBank/DDBJ whole genome shotgun (WGS) entry which is preliminary data.</text>
</comment>
<feature type="compositionally biased region" description="Basic and acidic residues" evidence="1">
    <location>
        <begin position="48"/>
        <end position="66"/>
    </location>
</feature>
<proteinExistence type="predicted"/>
<evidence type="ECO:0000313" key="2">
    <source>
        <dbReference type="EMBL" id="GJF00911.1"/>
    </source>
</evidence>
<dbReference type="EMBL" id="BPQB01000238">
    <property type="protein sequence ID" value="GJF00911.1"/>
    <property type="molecule type" value="Genomic_DNA"/>
</dbReference>
<reference evidence="2 3" key="1">
    <citation type="submission" date="2021-08" db="EMBL/GenBank/DDBJ databases">
        <title>Draft Genome Sequence of Phanerochaete sordida strain YK-624.</title>
        <authorList>
            <person name="Mori T."/>
            <person name="Dohra H."/>
            <person name="Suzuki T."/>
            <person name="Kawagishi H."/>
            <person name="Hirai H."/>
        </authorList>
    </citation>
    <scope>NUCLEOTIDE SEQUENCE [LARGE SCALE GENOMIC DNA]</scope>
    <source>
        <strain evidence="2 3">YK-624</strain>
    </source>
</reference>
<organism evidence="2 3">
    <name type="scientific">Phanerochaete sordida</name>
    <dbReference type="NCBI Taxonomy" id="48140"/>
    <lineage>
        <taxon>Eukaryota</taxon>
        <taxon>Fungi</taxon>
        <taxon>Dikarya</taxon>
        <taxon>Basidiomycota</taxon>
        <taxon>Agaricomycotina</taxon>
        <taxon>Agaricomycetes</taxon>
        <taxon>Polyporales</taxon>
        <taxon>Phanerochaetaceae</taxon>
        <taxon>Phanerochaete</taxon>
    </lineage>
</organism>
<dbReference type="Proteomes" id="UP000703269">
    <property type="component" value="Unassembled WGS sequence"/>
</dbReference>
<accession>A0A9P3GS71</accession>
<gene>
    <name evidence="2" type="ORF">PsYK624_172150</name>
</gene>
<evidence type="ECO:0000313" key="3">
    <source>
        <dbReference type="Proteomes" id="UP000703269"/>
    </source>
</evidence>
<name>A0A9P3GS71_9APHY</name>
<evidence type="ECO:0000256" key="1">
    <source>
        <dbReference type="SAM" id="MobiDB-lite"/>
    </source>
</evidence>
<sequence length="209" mass="22738">MPACGWQRLARGRTSALQGLPGAPPLARASNLVSCMHEGRCAAYGRQTAERDPRRRGPATVDERPDLSFVGSRSVPRHHANASLSRRLSPPYLTRRTANRLPTSRPAISKSDVVHLRPWTMPVSRCTLGPPAAPACGFFSQWSQSVCNLLARACARRPAVSQRARAISVGPRWLGLAEIFGLQVPVRAVARAHGRSYRLKAARDATVPP</sequence>
<dbReference type="AlphaFoldDB" id="A0A9P3GS71"/>